<dbReference type="AlphaFoldDB" id="A0A0V1IYM2"/>
<comment type="caution">
    <text evidence="1">The sequence shown here is derived from an EMBL/GenBank/DDBJ whole genome shotgun (WGS) entry which is preliminary data.</text>
</comment>
<dbReference type="EMBL" id="JYDW01004086">
    <property type="protein sequence ID" value="KRZ27827.1"/>
    <property type="molecule type" value="Genomic_DNA"/>
</dbReference>
<accession>A0A0V1IYM2</accession>
<feature type="non-terminal residue" evidence="1">
    <location>
        <position position="1"/>
    </location>
</feature>
<dbReference type="Proteomes" id="UP000054721">
    <property type="component" value="Unassembled WGS sequence"/>
</dbReference>
<evidence type="ECO:0000313" key="2">
    <source>
        <dbReference type="Proteomes" id="UP000054721"/>
    </source>
</evidence>
<organism evidence="1 2">
    <name type="scientific">Trichinella nativa</name>
    <dbReference type="NCBI Taxonomy" id="6335"/>
    <lineage>
        <taxon>Eukaryota</taxon>
        <taxon>Metazoa</taxon>
        <taxon>Ecdysozoa</taxon>
        <taxon>Nematoda</taxon>
        <taxon>Enoplea</taxon>
        <taxon>Dorylaimia</taxon>
        <taxon>Trichinellida</taxon>
        <taxon>Trichinellidae</taxon>
        <taxon>Trichinella</taxon>
    </lineage>
</organism>
<name>A0A0V1IYM2_9BILA</name>
<sequence length="40" mass="4220">LTISKLCFNSLSVLATASRREGPGKSITESSLPSIFSAFC</sequence>
<keyword evidence="2" id="KW-1185">Reference proteome</keyword>
<protein>
    <submittedName>
        <fullName evidence="1">Uncharacterized protein</fullName>
    </submittedName>
</protein>
<gene>
    <name evidence="1" type="ORF">T02_13921</name>
</gene>
<reference evidence="1 2" key="1">
    <citation type="submission" date="2015-05" db="EMBL/GenBank/DDBJ databases">
        <title>Evolution of Trichinella species and genotypes.</title>
        <authorList>
            <person name="Korhonen P.K."/>
            <person name="Edoardo P."/>
            <person name="Giuseppe L.R."/>
            <person name="Gasser R.B."/>
        </authorList>
    </citation>
    <scope>NUCLEOTIDE SEQUENCE [LARGE SCALE GENOMIC DNA]</scope>
    <source>
        <strain evidence="1">ISS10</strain>
    </source>
</reference>
<evidence type="ECO:0000313" key="1">
    <source>
        <dbReference type="EMBL" id="KRZ27827.1"/>
    </source>
</evidence>
<proteinExistence type="predicted"/>